<evidence type="ECO:0000313" key="1">
    <source>
        <dbReference type="EMBL" id="OJG34082.1"/>
    </source>
</evidence>
<dbReference type="Proteomes" id="UP000183700">
    <property type="component" value="Unassembled WGS sequence"/>
</dbReference>
<proteinExistence type="predicted"/>
<protein>
    <submittedName>
        <fullName evidence="1">Uncharacterized protein</fullName>
    </submittedName>
</protein>
<dbReference type="EMBL" id="JXKM01000015">
    <property type="protein sequence ID" value="OJG34082.1"/>
    <property type="molecule type" value="Genomic_DNA"/>
</dbReference>
<accession>A0A1L8SQH6</accession>
<dbReference type="STRING" id="319970.RV00_GL000894"/>
<reference evidence="1 2" key="1">
    <citation type="submission" date="2014-12" db="EMBL/GenBank/DDBJ databases">
        <title>Draft genome sequences of 29 type strains of Enterococci.</title>
        <authorList>
            <person name="Zhong Z."/>
            <person name="Sun Z."/>
            <person name="Liu W."/>
            <person name="Zhang W."/>
            <person name="Zhang H."/>
        </authorList>
    </citation>
    <scope>NUCLEOTIDE SEQUENCE [LARGE SCALE GENOMIC DNA]</scope>
    <source>
        <strain evidence="1 2">DSM 22802</strain>
    </source>
</reference>
<gene>
    <name evidence="1" type="ORF">RV00_GL000894</name>
</gene>
<dbReference type="AlphaFoldDB" id="A0A1L8SQH6"/>
<organism evidence="1 2">
    <name type="scientific">Enterococcus devriesei</name>
    <dbReference type="NCBI Taxonomy" id="319970"/>
    <lineage>
        <taxon>Bacteria</taxon>
        <taxon>Bacillati</taxon>
        <taxon>Bacillota</taxon>
        <taxon>Bacilli</taxon>
        <taxon>Lactobacillales</taxon>
        <taxon>Enterococcaceae</taxon>
        <taxon>Enterococcus</taxon>
    </lineage>
</organism>
<name>A0A1L8SQH6_9ENTE</name>
<keyword evidence="2" id="KW-1185">Reference proteome</keyword>
<evidence type="ECO:0000313" key="2">
    <source>
        <dbReference type="Proteomes" id="UP000183700"/>
    </source>
</evidence>
<comment type="caution">
    <text evidence="1">The sequence shown here is derived from an EMBL/GenBank/DDBJ whole genome shotgun (WGS) entry which is preliminary data.</text>
</comment>
<sequence>MRKDFLFVILYDNYGLSRRLMFQVLRKKFLFKKLKPE</sequence>